<sequence length="72" mass="8335">MKLVYVFVCHTLYMRPFHSHLYLPACLINSRGQYETLCAKCSSKLFCLSNASWSLSSDTRHLLEMKCMRNVG</sequence>
<comment type="caution">
    <text evidence="1">The sequence shown here is derived from an EMBL/GenBank/DDBJ whole genome shotgun (WGS) entry which is preliminary data.</text>
</comment>
<dbReference type="AlphaFoldDB" id="A0A9J5XNJ6"/>
<keyword evidence="2" id="KW-1185">Reference proteome</keyword>
<evidence type="ECO:0000313" key="1">
    <source>
        <dbReference type="EMBL" id="KAG5589811.1"/>
    </source>
</evidence>
<organism evidence="1 2">
    <name type="scientific">Solanum commersonii</name>
    <name type="common">Commerson's wild potato</name>
    <name type="synonym">Commerson's nightshade</name>
    <dbReference type="NCBI Taxonomy" id="4109"/>
    <lineage>
        <taxon>Eukaryota</taxon>
        <taxon>Viridiplantae</taxon>
        <taxon>Streptophyta</taxon>
        <taxon>Embryophyta</taxon>
        <taxon>Tracheophyta</taxon>
        <taxon>Spermatophyta</taxon>
        <taxon>Magnoliopsida</taxon>
        <taxon>eudicotyledons</taxon>
        <taxon>Gunneridae</taxon>
        <taxon>Pentapetalae</taxon>
        <taxon>asterids</taxon>
        <taxon>lamiids</taxon>
        <taxon>Solanales</taxon>
        <taxon>Solanaceae</taxon>
        <taxon>Solanoideae</taxon>
        <taxon>Solaneae</taxon>
        <taxon>Solanum</taxon>
    </lineage>
</organism>
<dbReference type="Proteomes" id="UP000824120">
    <property type="component" value="Chromosome 8"/>
</dbReference>
<name>A0A9J5XNJ6_SOLCO</name>
<reference evidence="1 2" key="1">
    <citation type="submission" date="2020-09" db="EMBL/GenBank/DDBJ databases">
        <title>De no assembly of potato wild relative species, Solanum commersonii.</title>
        <authorList>
            <person name="Cho K."/>
        </authorList>
    </citation>
    <scope>NUCLEOTIDE SEQUENCE [LARGE SCALE GENOMIC DNA]</scope>
    <source>
        <strain evidence="1">LZ3.2</strain>
        <tissue evidence="1">Leaf</tissue>
    </source>
</reference>
<protein>
    <submittedName>
        <fullName evidence="1">Uncharacterized protein</fullName>
    </submittedName>
</protein>
<dbReference type="EMBL" id="JACXVP010000008">
    <property type="protein sequence ID" value="KAG5589811.1"/>
    <property type="molecule type" value="Genomic_DNA"/>
</dbReference>
<proteinExistence type="predicted"/>
<gene>
    <name evidence="1" type="ORF">H5410_040325</name>
</gene>
<evidence type="ECO:0000313" key="2">
    <source>
        <dbReference type="Proteomes" id="UP000824120"/>
    </source>
</evidence>
<accession>A0A9J5XNJ6</accession>